<evidence type="ECO:0000313" key="3">
    <source>
        <dbReference type="Proteomes" id="UP000297245"/>
    </source>
</evidence>
<accession>A0A4S8KKL9</accession>
<reference evidence="2 3" key="1">
    <citation type="journal article" date="2019" name="Nat. Ecol. Evol.">
        <title>Megaphylogeny resolves global patterns of mushroom evolution.</title>
        <authorList>
            <person name="Varga T."/>
            <person name="Krizsan K."/>
            <person name="Foldi C."/>
            <person name="Dima B."/>
            <person name="Sanchez-Garcia M."/>
            <person name="Sanchez-Ramirez S."/>
            <person name="Szollosi G.J."/>
            <person name="Szarkandi J.G."/>
            <person name="Papp V."/>
            <person name="Albert L."/>
            <person name="Andreopoulos W."/>
            <person name="Angelini C."/>
            <person name="Antonin V."/>
            <person name="Barry K.W."/>
            <person name="Bougher N.L."/>
            <person name="Buchanan P."/>
            <person name="Buyck B."/>
            <person name="Bense V."/>
            <person name="Catcheside P."/>
            <person name="Chovatia M."/>
            <person name="Cooper J."/>
            <person name="Damon W."/>
            <person name="Desjardin D."/>
            <person name="Finy P."/>
            <person name="Geml J."/>
            <person name="Haridas S."/>
            <person name="Hughes K."/>
            <person name="Justo A."/>
            <person name="Karasinski D."/>
            <person name="Kautmanova I."/>
            <person name="Kiss B."/>
            <person name="Kocsube S."/>
            <person name="Kotiranta H."/>
            <person name="LaButti K.M."/>
            <person name="Lechner B.E."/>
            <person name="Liimatainen K."/>
            <person name="Lipzen A."/>
            <person name="Lukacs Z."/>
            <person name="Mihaltcheva S."/>
            <person name="Morgado L.N."/>
            <person name="Niskanen T."/>
            <person name="Noordeloos M.E."/>
            <person name="Ohm R.A."/>
            <person name="Ortiz-Santana B."/>
            <person name="Ovrebo C."/>
            <person name="Racz N."/>
            <person name="Riley R."/>
            <person name="Savchenko A."/>
            <person name="Shiryaev A."/>
            <person name="Soop K."/>
            <person name="Spirin V."/>
            <person name="Szebenyi C."/>
            <person name="Tomsovsky M."/>
            <person name="Tulloss R.E."/>
            <person name="Uehling J."/>
            <person name="Grigoriev I.V."/>
            <person name="Vagvolgyi C."/>
            <person name="Papp T."/>
            <person name="Martin F.M."/>
            <person name="Miettinen O."/>
            <person name="Hibbett D.S."/>
            <person name="Nagy L.G."/>
        </authorList>
    </citation>
    <scope>NUCLEOTIDE SEQUENCE [LARGE SCALE GENOMIC DNA]</scope>
    <source>
        <strain evidence="2 3">CBS 962.96</strain>
    </source>
</reference>
<keyword evidence="3" id="KW-1185">Reference proteome</keyword>
<feature type="chain" id="PRO_5020493895" evidence="1">
    <location>
        <begin position="16"/>
        <end position="103"/>
    </location>
</feature>
<proteinExistence type="predicted"/>
<feature type="signal peptide" evidence="1">
    <location>
        <begin position="1"/>
        <end position="15"/>
    </location>
</feature>
<sequence>MPGLMLGAVLGVVLGACFVLPSITPAGSAIAPGVSQAKKPVKPTLNNEDNGFLQNTQIYVPQYQSPDCPKNLAYKVDQQATQVKLSRNRQGSLGYQKLGSNEV</sequence>
<organism evidence="2 3">
    <name type="scientific">Dendrothele bispora (strain CBS 962.96)</name>
    <dbReference type="NCBI Taxonomy" id="1314807"/>
    <lineage>
        <taxon>Eukaryota</taxon>
        <taxon>Fungi</taxon>
        <taxon>Dikarya</taxon>
        <taxon>Basidiomycota</taxon>
        <taxon>Agaricomycotina</taxon>
        <taxon>Agaricomycetes</taxon>
        <taxon>Agaricomycetidae</taxon>
        <taxon>Agaricales</taxon>
        <taxon>Agaricales incertae sedis</taxon>
        <taxon>Dendrothele</taxon>
    </lineage>
</organism>
<keyword evidence="1" id="KW-0732">Signal</keyword>
<name>A0A4S8KKL9_DENBC</name>
<dbReference type="Proteomes" id="UP000297245">
    <property type="component" value="Unassembled WGS sequence"/>
</dbReference>
<dbReference type="EMBL" id="ML181259">
    <property type="protein sequence ID" value="THU76029.1"/>
    <property type="molecule type" value="Genomic_DNA"/>
</dbReference>
<evidence type="ECO:0000313" key="2">
    <source>
        <dbReference type="EMBL" id="THU76029.1"/>
    </source>
</evidence>
<protein>
    <submittedName>
        <fullName evidence="2">Uncharacterized protein</fullName>
    </submittedName>
</protein>
<dbReference type="AlphaFoldDB" id="A0A4S8KKL9"/>
<gene>
    <name evidence="2" type="ORF">K435DRAFT_813815</name>
</gene>
<evidence type="ECO:0000256" key="1">
    <source>
        <dbReference type="SAM" id="SignalP"/>
    </source>
</evidence>